<feature type="region of interest" description="Disordered" evidence="2">
    <location>
        <begin position="109"/>
        <end position="149"/>
    </location>
</feature>
<evidence type="ECO:0000313" key="3">
    <source>
        <dbReference type="EMBL" id="EJK62789.1"/>
    </source>
</evidence>
<reference evidence="3 4" key="1">
    <citation type="journal article" date="2012" name="Genome Biol.">
        <title>Genome and low-iron response of an oceanic diatom adapted to chronic iron limitation.</title>
        <authorList>
            <person name="Lommer M."/>
            <person name="Specht M."/>
            <person name="Roy A.S."/>
            <person name="Kraemer L."/>
            <person name="Andreson R."/>
            <person name="Gutowska M.A."/>
            <person name="Wolf J."/>
            <person name="Bergner S.V."/>
            <person name="Schilhabel M.B."/>
            <person name="Klostermeier U.C."/>
            <person name="Beiko R.G."/>
            <person name="Rosenstiel P."/>
            <person name="Hippler M."/>
            <person name="Laroche J."/>
        </authorList>
    </citation>
    <scope>NUCLEOTIDE SEQUENCE [LARGE SCALE GENOMIC DNA]</scope>
    <source>
        <strain evidence="3 4">CCMP1005</strain>
    </source>
</reference>
<keyword evidence="4" id="KW-1185">Reference proteome</keyword>
<dbReference type="Proteomes" id="UP000266841">
    <property type="component" value="Unassembled WGS sequence"/>
</dbReference>
<protein>
    <submittedName>
        <fullName evidence="3">Uncharacterized protein</fullName>
    </submittedName>
</protein>
<organism evidence="3 4">
    <name type="scientific">Thalassiosira oceanica</name>
    <name type="common">Marine diatom</name>
    <dbReference type="NCBI Taxonomy" id="159749"/>
    <lineage>
        <taxon>Eukaryota</taxon>
        <taxon>Sar</taxon>
        <taxon>Stramenopiles</taxon>
        <taxon>Ochrophyta</taxon>
        <taxon>Bacillariophyta</taxon>
        <taxon>Coscinodiscophyceae</taxon>
        <taxon>Thalassiosirophycidae</taxon>
        <taxon>Thalassiosirales</taxon>
        <taxon>Thalassiosiraceae</taxon>
        <taxon>Thalassiosira</taxon>
    </lineage>
</organism>
<evidence type="ECO:0000256" key="2">
    <source>
        <dbReference type="SAM" id="MobiDB-lite"/>
    </source>
</evidence>
<sequence length="304" mass="34423">MRRSAAMTKAAMASNSKDMPLLVEELESWSASIRSAMPAIENMRLPGAMTKSATASNSKDVPLLAEELDRKYSDYIETLEEEHSQQLAELQQELSDAHNEIESLRAISDEHTDSLSPLPDSDSSITRRFVTKSGTPKRPPRKNAAMREKSAVSIAADMKVKHDKELQRVTEEYAAKVKSLEQTVRRHRDSLRMSKGDIGSNATALFDDKENSENEQDAEVKKLRDERDELKRLVSELRREKGRVEERARGDICSNRGSEEYERLFADDFTITAQSDLVKKSLKAFENAERSLQEFISSNTRLKV</sequence>
<feature type="coiled-coil region" evidence="1">
    <location>
        <begin position="65"/>
        <end position="107"/>
    </location>
</feature>
<name>K0SCY3_THAOC</name>
<dbReference type="EMBL" id="AGNL01018618">
    <property type="protein sequence ID" value="EJK62789.1"/>
    <property type="molecule type" value="Genomic_DNA"/>
</dbReference>
<comment type="caution">
    <text evidence="3">The sequence shown here is derived from an EMBL/GenBank/DDBJ whole genome shotgun (WGS) entry which is preliminary data.</text>
</comment>
<keyword evidence="1" id="KW-0175">Coiled coil</keyword>
<evidence type="ECO:0000256" key="1">
    <source>
        <dbReference type="SAM" id="Coils"/>
    </source>
</evidence>
<gene>
    <name evidence="3" type="ORF">THAOC_16582</name>
</gene>
<accession>K0SCY3</accession>
<feature type="region of interest" description="Disordered" evidence="2">
    <location>
        <begin position="186"/>
        <end position="222"/>
    </location>
</feature>
<feature type="compositionally biased region" description="Basic and acidic residues" evidence="2">
    <location>
        <begin position="206"/>
        <end position="222"/>
    </location>
</feature>
<dbReference type="AlphaFoldDB" id="K0SCY3"/>
<feature type="compositionally biased region" description="Low complexity" evidence="2">
    <location>
        <begin position="114"/>
        <end position="124"/>
    </location>
</feature>
<proteinExistence type="predicted"/>
<evidence type="ECO:0000313" key="4">
    <source>
        <dbReference type="Proteomes" id="UP000266841"/>
    </source>
</evidence>